<evidence type="ECO:0000256" key="2">
    <source>
        <dbReference type="SAM" id="Phobius"/>
    </source>
</evidence>
<dbReference type="EMBL" id="JABZXS010000049">
    <property type="protein sequence ID" value="MBF1673477.1"/>
    <property type="molecule type" value="Genomic_DNA"/>
</dbReference>
<keyword evidence="2" id="KW-0472">Membrane</keyword>
<organism evidence="4 5">
    <name type="scientific">Rothia mucilaginosa</name>
    <dbReference type="NCBI Taxonomy" id="43675"/>
    <lineage>
        <taxon>Bacteria</taxon>
        <taxon>Bacillati</taxon>
        <taxon>Actinomycetota</taxon>
        <taxon>Actinomycetes</taxon>
        <taxon>Micrococcales</taxon>
        <taxon>Micrococcaceae</taxon>
        <taxon>Rothia</taxon>
    </lineage>
</organism>
<keyword evidence="3" id="KW-0732">Signal</keyword>
<feature type="compositionally biased region" description="Polar residues" evidence="1">
    <location>
        <begin position="96"/>
        <end position="110"/>
    </location>
</feature>
<feature type="region of interest" description="Disordered" evidence="1">
    <location>
        <begin position="42"/>
        <end position="128"/>
    </location>
</feature>
<comment type="caution">
    <text evidence="4">The sequence shown here is derived from an EMBL/GenBank/DDBJ whole genome shotgun (WGS) entry which is preliminary data.</text>
</comment>
<accession>A0A930Q414</accession>
<evidence type="ECO:0000313" key="5">
    <source>
        <dbReference type="Proteomes" id="UP000785653"/>
    </source>
</evidence>
<evidence type="ECO:0000256" key="1">
    <source>
        <dbReference type="SAM" id="MobiDB-lite"/>
    </source>
</evidence>
<reference evidence="4" key="1">
    <citation type="submission" date="2020-04" db="EMBL/GenBank/DDBJ databases">
        <title>Deep metagenomics examines the oral microbiome during advanced dental caries in children, revealing novel taxa and co-occurrences with host molecules.</title>
        <authorList>
            <person name="Baker J.L."/>
            <person name="Morton J.T."/>
            <person name="Dinis M."/>
            <person name="Alvarez R."/>
            <person name="Tran N.C."/>
            <person name="Knight R."/>
            <person name="Edlund A."/>
        </authorList>
    </citation>
    <scope>NUCLEOTIDE SEQUENCE</scope>
    <source>
        <strain evidence="4">JCVI_47_bin.3</strain>
    </source>
</reference>
<feature type="transmembrane region" description="Helical" evidence="2">
    <location>
        <begin position="156"/>
        <end position="183"/>
    </location>
</feature>
<feature type="chain" id="PRO_5039224663" evidence="3">
    <location>
        <begin position="33"/>
        <end position="331"/>
    </location>
</feature>
<feature type="signal peptide" evidence="3">
    <location>
        <begin position="1"/>
        <end position="32"/>
    </location>
</feature>
<evidence type="ECO:0000256" key="3">
    <source>
        <dbReference type="SAM" id="SignalP"/>
    </source>
</evidence>
<gene>
    <name evidence="4" type="ORF">HXO65_04640</name>
</gene>
<proteinExistence type="predicted"/>
<dbReference type="AlphaFoldDB" id="A0A930Q414"/>
<dbReference type="Proteomes" id="UP000785653">
    <property type="component" value="Unassembled WGS sequence"/>
</dbReference>
<feature type="transmembrane region" description="Helical" evidence="2">
    <location>
        <begin position="289"/>
        <end position="309"/>
    </location>
</feature>
<protein>
    <submittedName>
        <fullName evidence="4">Uncharacterized protein</fullName>
    </submittedName>
</protein>
<feature type="compositionally biased region" description="Basic and acidic residues" evidence="1">
    <location>
        <begin position="115"/>
        <end position="128"/>
    </location>
</feature>
<feature type="compositionally biased region" description="Low complexity" evidence="1">
    <location>
        <begin position="55"/>
        <end position="95"/>
    </location>
</feature>
<name>A0A930Q414_9MICC</name>
<keyword evidence="2" id="KW-0812">Transmembrane</keyword>
<sequence>MKLAPAITRTALTCALIVAPAVTGTAVSATLAAPTQGIVATYDSDANTDTPAPQPTQAPGTIQQGTTQQGTTQNPGLTQQQGTQQTPNQQQPTQGSNGPSKPQLDVTTPGTDPLIKTDHSKDKGKWLPKWSDDESLKRGAESAHPAAALFSFITGWLLSLLIAVYALINMLGLFYVSVSIGFIRTILSGGMYGNGTGSQSGANSMGMGMGMGGNPNGGAKAQGGWLKGMRLVPATAIQAVEMAESGERGGPSGNQMGTMMPGGFGGAPQQVGGSAKPITPIRYYLQKQALELVFLGVAIVILVLSPVLFDTGIAFGNGISQIIYWLTSQIF</sequence>
<keyword evidence="2" id="KW-1133">Transmembrane helix</keyword>
<evidence type="ECO:0000313" key="4">
    <source>
        <dbReference type="EMBL" id="MBF1673477.1"/>
    </source>
</evidence>